<dbReference type="InterPro" id="IPR000878">
    <property type="entry name" value="4pyrrol_Mease"/>
</dbReference>
<evidence type="ECO:0000256" key="4">
    <source>
        <dbReference type="ARBA" id="ARBA00022679"/>
    </source>
</evidence>
<evidence type="ECO:0000256" key="1">
    <source>
        <dbReference type="ARBA" id="ARBA00022490"/>
    </source>
</evidence>
<accession>A0A926IDQ2</accession>
<evidence type="ECO:0000313" key="9">
    <source>
        <dbReference type="EMBL" id="MBC8586542.1"/>
    </source>
</evidence>
<comment type="caution">
    <text evidence="9">The sequence shown here is derived from an EMBL/GenBank/DDBJ whole genome shotgun (WGS) entry which is preliminary data.</text>
</comment>
<dbReference type="GO" id="GO:0070677">
    <property type="term" value="F:rRNA (cytosine-2'-O-)-methyltransferase activity"/>
    <property type="evidence" value="ECO:0007669"/>
    <property type="project" value="UniProtKB-UniRule"/>
</dbReference>
<dbReference type="InterPro" id="IPR035996">
    <property type="entry name" value="4pyrrol_Methylase_sf"/>
</dbReference>
<dbReference type="Proteomes" id="UP000623678">
    <property type="component" value="Unassembled WGS sequence"/>
</dbReference>
<keyword evidence="10" id="KW-1185">Reference proteome</keyword>
<comment type="catalytic activity">
    <reaction evidence="6">
        <text>cytidine(1402) in 16S rRNA + S-adenosyl-L-methionine = 2'-O-methylcytidine(1402) in 16S rRNA + S-adenosyl-L-homocysteine + H(+)</text>
        <dbReference type="Rhea" id="RHEA:42924"/>
        <dbReference type="Rhea" id="RHEA-COMP:10285"/>
        <dbReference type="Rhea" id="RHEA-COMP:10286"/>
        <dbReference type="ChEBI" id="CHEBI:15378"/>
        <dbReference type="ChEBI" id="CHEBI:57856"/>
        <dbReference type="ChEBI" id="CHEBI:59789"/>
        <dbReference type="ChEBI" id="CHEBI:74495"/>
        <dbReference type="ChEBI" id="CHEBI:82748"/>
        <dbReference type="EC" id="2.1.1.198"/>
    </reaction>
</comment>
<sequence>MGKLYVVGTPIGNLGDMSPRAVEVLGQCDFIAAEDTRVSLKLLNHFGIKKPMISYYEHNLRQRGEEIMARILAGEDCAVITDAGMPCISDPGEDLVKLCAEENIPIEVVPGPSAVISALAVSGLSTSRFTFEGFLSVKRASRHEHLLQIKDDPRTLIFYEAPHKLVATLKDLLEVLGDRKISLCRELTKLHEQVRRTTLREGLGYYQENPPKGEFVLVIEGAPDKKEPELSLEEAAQMVKMLCEGGMSLSEAAKEIAGQTGYKKGQLYKMCL</sequence>
<protein>
    <recommendedName>
        <fullName evidence="6">Ribosomal RNA small subunit methyltransferase I</fullName>
        <ecNumber evidence="6">2.1.1.198</ecNumber>
    </recommendedName>
    <alternativeName>
        <fullName evidence="6">16S rRNA 2'-O-ribose C1402 methyltransferase</fullName>
    </alternativeName>
    <alternativeName>
        <fullName evidence="6">rRNA (cytidine-2'-O-)-methyltransferase RsmI</fullName>
    </alternativeName>
</protein>
<feature type="domain" description="Tetrapyrrole methylase" evidence="7">
    <location>
        <begin position="3"/>
        <end position="201"/>
    </location>
</feature>
<dbReference type="CDD" id="cd11648">
    <property type="entry name" value="RsmI"/>
    <property type="match status" value="1"/>
</dbReference>
<dbReference type="Gene3D" id="3.40.1010.10">
    <property type="entry name" value="Cobalt-precorrin-4 Transmethylase, Domain 1"/>
    <property type="match status" value="1"/>
</dbReference>
<keyword evidence="5 6" id="KW-0949">S-adenosyl-L-methionine</keyword>
<gene>
    <name evidence="6 9" type="primary">rsmI</name>
    <name evidence="9" type="ORF">H8705_13230</name>
</gene>
<dbReference type="SUPFAM" id="SSF53790">
    <property type="entry name" value="Tetrapyrrole methylase"/>
    <property type="match status" value="1"/>
</dbReference>
<dbReference type="Pfam" id="PF23016">
    <property type="entry name" value="RsmI_C"/>
    <property type="match status" value="1"/>
</dbReference>
<evidence type="ECO:0000259" key="8">
    <source>
        <dbReference type="Pfam" id="PF23016"/>
    </source>
</evidence>
<dbReference type="FunFam" id="3.40.1010.10:FF:000007">
    <property type="entry name" value="Ribosomal RNA small subunit methyltransferase I"/>
    <property type="match status" value="1"/>
</dbReference>
<proteinExistence type="inferred from homology"/>
<dbReference type="NCBIfam" id="TIGR00096">
    <property type="entry name" value="16S rRNA (cytidine(1402)-2'-O)-methyltransferase"/>
    <property type="match status" value="1"/>
</dbReference>
<comment type="subcellular location">
    <subcellularLocation>
        <location evidence="6">Cytoplasm</location>
    </subcellularLocation>
</comment>
<evidence type="ECO:0000256" key="2">
    <source>
        <dbReference type="ARBA" id="ARBA00022552"/>
    </source>
</evidence>
<dbReference type="GO" id="GO:0005737">
    <property type="term" value="C:cytoplasm"/>
    <property type="evidence" value="ECO:0007669"/>
    <property type="project" value="UniProtKB-SubCell"/>
</dbReference>
<dbReference type="PANTHER" id="PTHR46111:SF1">
    <property type="entry name" value="RIBOSOMAL RNA SMALL SUBUNIT METHYLTRANSFERASE I"/>
    <property type="match status" value="1"/>
</dbReference>
<dbReference type="RefSeq" id="WP_262396261.1">
    <property type="nucleotide sequence ID" value="NZ_JACRTD010000014.1"/>
</dbReference>
<name>A0A926IDQ2_9FIRM</name>
<keyword evidence="2 6" id="KW-0698">rRNA processing</keyword>
<keyword evidence="1 6" id="KW-0963">Cytoplasm</keyword>
<dbReference type="HAMAP" id="MF_01877">
    <property type="entry name" value="16SrRNA_methyltr_I"/>
    <property type="match status" value="1"/>
</dbReference>
<dbReference type="PANTHER" id="PTHR46111">
    <property type="entry name" value="RIBOSOMAL RNA SMALL SUBUNIT METHYLTRANSFERASE I"/>
    <property type="match status" value="1"/>
</dbReference>
<evidence type="ECO:0000259" key="7">
    <source>
        <dbReference type="Pfam" id="PF00590"/>
    </source>
</evidence>
<dbReference type="PIRSF" id="PIRSF005917">
    <property type="entry name" value="MTase_YraL"/>
    <property type="match status" value="1"/>
</dbReference>
<keyword evidence="3 6" id="KW-0489">Methyltransferase</keyword>
<dbReference type="Pfam" id="PF00590">
    <property type="entry name" value="TP_methylase"/>
    <property type="match status" value="1"/>
</dbReference>
<evidence type="ECO:0000256" key="6">
    <source>
        <dbReference type="HAMAP-Rule" id="MF_01877"/>
    </source>
</evidence>
<reference evidence="9" key="1">
    <citation type="submission" date="2020-08" db="EMBL/GenBank/DDBJ databases">
        <title>Genome public.</title>
        <authorList>
            <person name="Liu C."/>
            <person name="Sun Q."/>
        </authorList>
    </citation>
    <scope>NUCLEOTIDE SEQUENCE</scope>
    <source>
        <strain evidence="9">NSJ-64</strain>
    </source>
</reference>
<evidence type="ECO:0000313" key="10">
    <source>
        <dbReference type="Proteomes" id="UP000623678"/>
    </source>
</evidence>
<dbReference type="Gene3D" id="3.30.950.10">
    <property type="entry name" value="Methyltransferase, Cobalt-precorrin-4 Transmethylase, Domain 2"/>
    <property type="match status" value="1"/>
</dbReference>
<dbReference type="InterPro" id="IPR008189">
    <property type="entry name" value="rRNA_ssu_MeTfrase_I"/>
</dbReference>
<comment type="similarity">
    <text evidence="6">Belongs to the methyltransferase superfamily. RsmI family.</text>
</comment>
<evidence type="ECO:0000256" key="5">
    <source>
        <dbReference type="ARBA" id="ARBA00022691"/>
    </source>
</evidence>
<dbReference type="InterPro" id="IPR053910">
    <property type="entry name" value="RsmI_HTH"/>
</dbReference>
<dbReference type="InterPro" id="IPR014776">
    <property type="entry name" value="4pyrrole_Mease_sub2"/>
</dbReference>
<organism evidence="9 10">
    <name type="scientific">Youxingia wuxianensis</name>
    <dbReference type="NCBI Taxonomy" id="2763678"/>
    <lineage>
        <taxon>Bacteria</taxon>
        <taxon>Bacillati</taxon>
        <taxon>Bacillota</taxon>
        <taxon>Clostridia</taxon>
        <taxon>Eubacteriales</taxon>
        <taxon>Oscillospiraceae</taxon>
        <taxon>Youxingia</taxon>
    </lineage>
</organism>
<feature type="domain" description="RsmI HTH" evidence="8">
    <location>
        <begin position="233"/>
        <end position="271"/>
    </location>
</feature>
<evidence type="ECO:0000256" key="3">
    <source>
        <dbReference type="ARBA" id="ARBA00022603"/>
    </source>
</evidence>
<dbReference type="EMBL" id="JACRTD010000014">
    <property type="protein sequence ID" value="MBC8586542.1"/>
    <property type="molecule type" value="Genomic_DNA"/>
</dbReference>
<dbReference type="AlphaFoldDB" id="A0A926IDQ2"/>
<dbReference type="EC" id="2.1.1.198" evidence="6"/>
<dbReference type="InterPro" id="IPR014777">
    <property type="entry name" value="4pyrrole_Mease_sub1"/>
</dbReference>
<comment type="function">
    <text evidence="6">Catalyzes the 2'-O-methylation of the ribose of cytidine 1402 (C1402) in 16S rRNA.</text>
</comment>
<dbReference type="FunFam" id="3.30.950.10:FF:000002">
    <property type="entry name" value="Ribosomal RNA small subunit methyltransferase I"/>
    <property type="match status" value="1"/>
</dbReference>
<keyword evidence="4 6" id="KW-0808">Transferase</keyword>